<keyword evidence="2" id="KW-0012">Acyltransferase</keyword>
<evidence type="ECO:0000256" key="2">
    <source>
        <dbReference type="ARBA" id="ARBA00023315"/>
    </source>
</evidence>
<protein>
    <submittedName>
        <fullName evidence="3">Quercetin 3-O-glucoside-6''-O-malonyltransferase</fullName>
    </submittedName>
</protein>
<gene>
    <name evidence="3" type="primary">3MaT1</name>
</gene>
<dbReference type="GO" id="GO:0016747">
    <property type="term" value="F:acyltransferase activity, transferring groups other than amino-acyl groups"/>
    <property type="evidence" value="ECO:0007669"/>
    <property type="project" value="UniProtKB-ARBA"/>
</dbReference>
<dbReference type="EMBL" id="AY500350">
    <property type="protein sequence ID" value="AAS77402.1"/>
    <property type="molecule type" value="mRNA"/>
</dbReference>
<sequence>MATTTRKVTVRERCGIAPPADAGEAVEQRLPITYFDTIWLYFHPIQRLLFYQYPCSKTHFVEHLVPNLKKSLKQTLRHYRPLAGKLIRPVDSGMPELRYSPGDSVSVTFAETNGDFDFNHLTGNHVRDSDEFYSFAPDLPEPVTEPDPGFTVVPLFAIQVTLFPEVGICMGFTNHHAVGDASSIVGFIKSWSSVAKSGGDEILAQKNSLPFYDRSVIKDPSGRADILWNQMRTFQIGSDHSNFPTNRFRATFILRKHEIQHLKNLVAEKKPGLSHLSSFTVTTSYVWSCLAKASAESGEEVDETEPEYFGFAVDARHRMDPPAPAAYFGNCLAFVVVETTHGVLKGEDGFFTGVELVSEIISKKVNNKNELLRDAHEWVVKYGPIVGKRLVGVAGSPKFDLYDTDFGWGNPNKYESVSIDNDGSMSLCKSREFESGLEIGMSLPKKKMEAFVDAFRHGLKI</sequence>
<organism evidence="3">
    <name type="scientific">Verbena hybrida</name>
    <name type="common">Garden vervain</name>
    <name type="synonym">Verbena hortensis</name>
    <dbReference type="NCBI Taxonomy" id="76714"/>
    <lineage>
        <taxon>Eukaryota</taxon>
        <taxon>Viridiplantae</taxon>
        <taxon>Streptophyta</taxon>
        <taxon>Embryophyta</taxon>
        <taxon>Tracheophyta</taxon>
        <taxon>Spermatophyta</taxon>
        <taxon>Magnoliopsida</taxon>
        <taxon>eudicotyledons</taxon>
        <taxon>Gunneridae</taxon>
        <taxon>Pentapetalae</taxon>
        <taxon>asterids</taxon>
        <taxon>lamiids</taxon>
        <taxon>Lamiales</taxon>
        <taxon>Verbenaceae</taxon>
        <taxon>Verbeneae</taxon>
        <taxon>Glandularia</taxon>
    </lineage>
</organism>
<dbReference type="Gene3D" id="3.30.559.10">
    <property type="entry name" value="Chloramphenicol acetyltransferase-like domain"/>
    <property type="match status" value="2"/>
</dbReference>
<proteinExistence type="evidence at transcript level"/>
<dbReference type="InterPro" id="IPR051504">
    <property type="entry name" value="Plant_metabolite_acyltrans"/>
</dbReference>
<keyword evidence="1 3" id="KW-0808">Transferase</keyword>
<name>Q6RFS7_VERHY</name>
<evidence type="ECO:0000256" key="1">
    <source>
        <dbReference type="ARBA" id="ARBA00022679"/>
    </source>
</evidence>
<dbReference type="InterPro" id="IPR023213">
    <property type="entry name" value="CAT-like_dom_sf"/>
</dbReference>
<dbReference type="PANTHER" id="PTHR31625">
    <property type="match status" value="1"/>
</dbReference>
<reference evidence="3" key="1">
    <citation type="journal article" date="2004" name="J. Mol. Catal., B Enzym.">
        <title>cDNA cloning and functional characterization of flavonol 3-O-glucoside-6'-O-malonyltransferases from flowers of Verbena hybrida and Lamium purpureum.</title>
        <authorList>
            <person name="Suzuki H."/>
            <person name="Nakayama T."/>
            <person name="Nagae S."/>
            <person name="Yamaguchi M.-A."/>
            <person name="Iwashita T."/>
            <person name="Fukui Y."/>
            <person name="Nishino T."/>
        </authorList>
    </citation>
    <scope>NUCLEOTIDE SEQUENCE</scope>
</reference>
<dbReference type="AlphaFoldDB" id="Q6RFS7"/>
<accession>Q6RFS7</accession>
<dbReference type="Pfam" id="PF02458">
    <property type="entry name" value="Transferase"/>
    <property type="match status" value="1"/>
</dbReference>
<evidence type="ECO:0000313" key="3">
    <source>
        <dbReference type="EMBL" id="AAS77402.1"/>
    </source>
</evidence>